<dbReference type="AlphaFoldDB" id="L0EBF5"/>
<dbReference type="RefSeq" id="WP_015254353.1">
    <property type="nucleotide sequence ID" value="NC_019897.1"/>
</dbReference>
<reference evidence="2" key="1">
    <citation type="submission" date="2012-01" db="EMBL/GenBank/DDBJ databases">
        <title>Complete sequence of chromosome of Thermobacillus composti KWC4.</title>
        <authorList>
            <person name="Lucas S."/>
            <person name="Han J."/>
            <person name="Lapidus A."/>
            <person name="Cheng J.-F."/>
            <person name="Goodwin L."/>
            <person name="Pitluck S."/>
            <person name="Peters L."/>
            <person name="Ovchinnikova G."/>
            <person name="Teshima H."/>
            <person name="Detter J.C."/>
            <person name="Han C."/>
            <person name="Tapia R."/>
            <person name="Land M."/>
            <person name="Hauser L."/>
            <person name="Kyrpides N."/>
            <person name="Ivanova N."/>
            <person name="Pagani I."/>
            <person name="Anderson I."/>
            <person name="Woyke T."/>
        </authorList>
    </citation>
    <scope>NUCLEOTIDE SEQUENCE [LARGE SCALE GENOMIC DNA]</scope>
    <source>
        <strain evidence="2">DSM 18247 / JCM 13945 / KWC4</strain>
    </source>
</reference>
<dbReference type="Proteomes" id="UP000010795">
    <property type="component" value="Chromosome"/>
</dbReference>
<dbReference type="EMBL" id="CP003255">
    <property type="protein sequence ID" value="AGA57598.1"/>
    <property type="molecule type" value="Genomic_DNA"/>
</dbReference>
<keyword evidence="2" id="KW-1185">Reference proteome</keyword>
<protein>
    <submittedName>
        <fullName evidence="1">Uncharacterized protein</fullName>
    </submittedName>
</protein>
<gene>
    <name evidence="1" type="ordered locus">Theco_1443</name>
</gene>
<dbReference type="KEGG" id="tco:Theco_1443"/>
<accession>L0EBF5</accession>
<dbReference type="STRING" id="717605.Theco_1443"/>
<proteinExistence type="predicted"/>
<organism evidence="1 2">
    <name type="scientific">Thermobacillus composti (strain DSM 18247 / JCM 13945 / KWC4)</name>
    <dbReference type="NCBI Taxonomy" id="717605"/>
    <lineage>
        <taxon>Bacteria</taxon>
        <taxon>Bacillati</taxon>
        <taxon>Bacillota</taxon>
        <taxon>Bacilli</taxon>
        <taxon>Bacillales</taxon>
        <taxon>Paenibacillaceae</taxon>
        <taxon>Thermobacillus</taxon>
    </lineage>
</organism>
<name>L0EBF5_THECK</name>
<evidence type="ECO:0000313" key="1">
    <source>
        <dbReference type="EMBL" id="AGA57598.1"/>
    </source>
</evidence>
<dbReference type="HOGENOM" id="CLU_2036939_0_0_9"/>
<sequence>MNVEYDQQYFAFADTLLRDTNGLNPFRNLPESPFKVELDEHWVAPDGYDVNAVDHVEHDGNNHVVRYAVLKFEGGAEEVNGQAVVRLPFHLASIFATRQTASIKVTLTAVDANGQYRRTAR</sequence>
<evidence type="ECO:0000313" key="2">
    <source>
        <dbReference type="Proteomes" id="UP000010795"/>
    </source>
</evidence>